<organism evidence="4 5">
    <name type="scientific">Streptomyces hintoniae</name>
    <dbReference type="NCBI Taxonomy" id="3075521"/>
    <lineage>
        <taxon>Bacteria</taxon>
        <taxon>Bacillati</taxon>
        <taxon>Actinomycetota</taxon>
        <taxon>Actinomycetes</taxon>
        <taxon>Kitasatosporales</taxon>
        <taxon>Streptomycetaceae</taxon>
        <taxon>Streptomyces</taxon>
    </lineage>
</organism>
<gene>
    <name evidence="4" type="ORF">RM863_39900</name>
</gene>
<dbReference type="EMBL" id="JAVRFF010000309">
    <property type="protein sequence ID" value="MDT0478287.1"/>
    <property type="molecule type" value="Genomic_DNA"/>
</dbReference>
<dbReference type="Pfam" id="PF13439">
    <property type="entry name" value="Glyco_transf_4"/>
    <property type="match status" value="1"/>
</dbReference>
<evidence type="ECO:0000256" key="1">
    <source>
        <dbReference type="ARBA" id="ARBA00022676"/>
    </source>
</evidence>
<dbReference type="Proteomes" id="UP001180489">
    <property type="component" value="Unassembled WGS sequence"/>
</dbReference>
<feature type="domain" description="Glycosyltransferase subfamily 4-like N-terminal" evidence="3">
    <location>
        <begin position="2"/>
        <end position="98"/>
    </location>
</feature>
<name>A0ABU2UZX3_9ACTN</name>
<protein>
    <submittedName>
        <fullName evidence="4">Glycosyltransferase</fullName>
        <ecNumber evidence="4">2.4.-.-</ecNumber>
    </submittedName>
</protein>
<dbReference type="GO" id="GO:0016757">
    <property type="term" value="F:glycosyltransferase activity"/>
    <property type="evidence" value="ECO:0007669"/>
    <property type="project" value="UniProtKB-KW"/>
</dbReference>
<dbReference type="Gene3D" id="3.40.50.2000">
    <property type="entry name" value="Glycogen Phosphorylase B"/>
    <property type="match status" value="2"/>
</dbReference>
<accession>A0ABU2UZX3</accession>
<reference evidence="4" key="1">
    <citation type="submission" date="2024-05" db="EMBL/GenBank/DDBJ databases">
        <title>30 novel species of actinomycetes from the DSMZ collection.</title>
        <authorList>
            <person name="Nouioui I."/>
        </authorList>
    </citation>
    <scope>NUCLEOTIDE SEQUENCE</scope>
    <source>
        <strain evidence="4">DSM 41014</strain>
    </source>
</reference>
<dbReference type="InterPro" id="IPR028098">
    <property type="entry name" value="Glyco_trans_4-like_N"/>
</dbReference>
<dbReference type="EC" id="2.4.-.-" evidence="4"/>
<evidence type="ECO:0000313" key="4">
    <source>
        <dbReference type="EMBL" id="MDT0478287.1"/>
    </source>
</evidence>
<evidence type="ECO:0000256" key="2">
    <source>
        <dbReference type="ARBA" id="ARBA00022679"/>
    </source>
</evidence>
<evidence type="ECO:0000313" key="5">
    <source>
        <dbReference type="Proteomes" id="UP001180489"/>
    </source>
</evidence>
<proteinExistence type="predicted"/>
<dbReference type="InterPro" id="IPR050194">
    <property type="entry name" value="Glycosyltransferase_grp1"/>
</dbReference>
<feature type="non-terminal residue" evidence="4">
    <location>
        <position position="152"/>
    </location>
</feature>
<keyword evidence="5" id="KW-1185">Reference proteome</keyword>
<dbReference type="PANTHER" id="PTHR45947:SF3">
    <property type="entry name" value="SULFOQUINOVOSYL TRANSFERASE SQD2"/>
    <property type="match status" value="1"/>
</dbReference>
<comment type="caution">
    <text evidence="4">The sequence shown here is derived from an EMBL/GenBank/DDBJ whole genome shotgun (WGS) entry which is preliminary data.</text>
</comment>
<feature type="non-terminal residue" evidence="4">
    <location>
        <position position="1"/>
    </location>
</feature>
<dbReference type="PANTHER" id="PTHR45947">
    <property type="entry name" value="SULFOQUINOVOSYL TRANSFERASE SQD2"/>
    <property type="match status" value="1"/>
</dbReference>
<dbReference type="SUPFAM" id="SSF53756">
    <property type="entry name" value="UDP-Glycosyltransferase/glycogen phosphorylase"/>
    <property type="match status" value="1"/>
</dbReference>
<dbReference type="RefSeq" id="WP_311638197.1">
    <property type="nucleotide sequence ID" value="NZ_JAVRFF010000309.1"/>
</dbReference>
<evidence type="ECO:0000259" key="3">
    <source>
        <dbReference type="Pfam" id="PF13439"/>
    </source>
</evidence>
<keyword evidence="1 4" id="KW-0328">Glycosyltransferase</keyword>
<keyword evidence="2 4" id="KW-0808">Transferase</keyword>
<sequence>LRLTRFLKARRFDVVHTWIFAADAYGRIAARRAGVPVVVTSEMAVDLWKGRAELAVDRWLAPWTDRIVGNSDAVVDFYRRAGIPDARLAMIPSGIGPEEPPEVDPAAIRTELGLPPDAPLALFVGRLAEQKGVGDLLSALDLLQHVRPDLRT</sequence>